<dbReference type="AlphaFoldDB" id="A1HQ57"/>
<accession>A1HQ57</accession>
<name>A1HQ57_9FIRM</name>
<evidence type="ECO:0000313" key="1">
    <source>
        <dbReference type="EMBL" id="EAX47904.1"/>
    </source>
</evidence>
<proteinExistence type="predicted"/>
<keyword evidence="2" id="KW-1185">Reference proteome</keyword>
<dbReference type="eggNOG" id="COG4123">
    <property type="taxonomic scope" value="Bacteria"/>
</dbReference>
<dbReference type="GO" id="GO:0032259">
    <property type="term" value="P:methylation"/>
    <property type="evidence" value="ECO:0007669"/>
    <property type="project" value="UniProtKB-KW"/>
</dbReference>
<dbReference type="Pfam" id="PF06962">
    <property type="entry name" value="rRNA_methylase"/>
    <property type="match status" value="1"/>
</dbReference>
<sequence>MGQIVNAVKMAHALLLPKLKNAYNVVDATAGNGKDTLFLAINTPSEAVIWAFDIQQTALNKTKALLADHGQERKVKFILASHDQIANYVNSPVDAAMFNLGYLPGGDHTVTTMPDTTVAALNQLLVLLNPMGIISIVAYPGHDMGRREELALRSFLATLPQKLYTVACWQMINQVNNPPVLYIVERTG</sequence>
<keyword evidence="1" id="KW-0489">Methyltransferase</keyword>
<dbReference type="SUPFAM" id="SSF53335">
    <property type="entry name" value="S-adenosyl-L-methionine-dependent methyltransferases"/>
    <property type="match status" value="1"/>
</dbReference>
<keyword evidence="1" id="KW-0808">Transferase</keyword>
<dbReference type="Gene3D" id="3.40.50.150">
    <property type="entry name" value="Vaccinia Virus protein VP39"/>
    <property type="match status" value="1"/>
</dbReference>
<dbReference type="PANTHER" id="PTHR35276">
    <property type="entry name" value="S-ADENOSYL-L-METHIONINE-DEPENDENT METHYLTRANSFERASES SUPERFAMILY PROTEIN"/>
    <property type="match status" value="1"/>
</dbReference>
<dbReference type="EMBL" id="AAWL01000006">
    <property type="protein sequence ID" value="EAX47904.1"/>
    <property type="molecule type" value="Genomic_DNA"/>
</dbReference>
<dbReference type="PANTHER" id="PTHR35276:SF1">
    <property type="entry name" value="TRNA (MNM(5)S(2)U34)-METHYLTRANSFERASE, CHLOROPLASTIC"/>
    <property type="match status" value="1"/>
</dbReference>
<evidence type="ECO:0000313" key="2">
    <source>
        <dbReference type="Proteomes" id="UP000005139"/>
    </source>
</evidence>
<reference evidence="1 2" key="2">
    <citation type="submission" date="2007-01" db="EMBL/GenBank/DDBJ databases">
        <title>Sequencing of the draft genome and assembly of Thermosinus carboxydivorans Nor1.</title>
        <authorList>
            <consortium name="US DOE Joint Genome Institute (JGI-PGF)"/>
            <person name="Copeland A."/>
            <person name="Lucas S."/>
            <person name="Lapidus A."/>
            <person name="Barry K."/>
            <person name="Glavina del Rio T."/>
            <person name="Dalin E."/>
            <person name="Tice H."/>
            <person name="Bruce D."/>
            <person name="Pitluck S."/>
            <person name="Richardson P."/>
        </authorList>
    </citation>
    <scope>NUCLEOTIDE SEQUENCE [LARGE SCALE GENOMIC DNA]</scope>
    <source>
        <strain evidence="1 2">Nor1</strain>
    </source>
</reference>
<gene>
    <name evidence="1" type="ORF">TcarDRAFT_1593</name>
</gene>
<comment type="caution">
    <text evidence="1">The sequence shown here is derived from an EMBL/GenBank/DDBJ whole genome shotgun (WGS) entry which is preliminary data.</text>
</comment>
<reference evidence="1 2" key="1">
    <citation type="submission" date="2007-01" db="EMBL/GenBank/DDBJ databases">
        <title>Annotation of the draft genome assembly of Thermosinus carboxydivorans Nor1.</title>
        <authorList>
            <consortium name="US DOE Joint Genome Institute (JGI-ORNL)"/>
            <person name="Larimer F."/>
            <person name="Land M."/>
            <person name="Hauser L."/>
        </authorList>
    </citation>
    <scope>NUCLEOTIDE SEQUENCE [LARGE SCALE GENOMIC DNA]</scope>
    <source>
        <strain evidence="1 2">Nor1</strain>
    </source>
</reference>
<dbReference type="RefSeq" id="WP_007289164.1">
    <property type="nucleotide sequence ID" value="NZ_AAWL01000006.1"/>
</dbReference>
<dbReference type="Proteomes" id="UP000005139">
    <property type="component" value="Unassembled WGS sequence"/>
</dbReference>
<dbReference type="InterPro" id="IPR010719">
    <property type="entry name" value="MnmM_MeTrfase"/>
</dbReference>
<dbReference type="InterPro" id="IPR029063">
    <property type="entry name" value="SAM-dependent_MTases_sf"/>
</dbReference>
<dbReference type="GO" id="GO:0008168">
    <property type="term" value="F:methyltransferase activity"/>
    <property type="evidence" value="ECO:0007669"/>
    <property type="project" value="UniProtKB-KW"/>
</dbReference>
<protein>
    <submittedName>
        <fullName evidence="1">Putative rRNA methylase</fullName>
    </submittedName>
</protein>
<organism evidence="1 2">
    <name type="scientific">Thermosinus carboxydivorans Nor1</name>
    <dbReference type="NCBI Taxonomy" id="401526"/>
    <lineage>
        <taxon>Bacteria</taxon>
        <taxon>Bacillati</taxon>
        <taxon>Bacillota</taxon>
        <taxon>Negativicutes</taxon>
        <taxon>Selenomonadales</taxon>
        <taxon>Sporomusaceae</taxon>
        <taxon>Thermosinus</taxon>
    </lineage>
</organism>